<evidence type="ECO:0000313" key="1">
    <source>
        <dbReference type="EMBL" id="MBF0870488.1"/>
    </source>
</evidence>
<proteinExistence type="predicted"/>
<gene>
    <name evidence="1" type="ORF">HKD32_06395</name>
</gene>
<accession>A0A9Q2FKC5</accession>
<dbReference type="EMBL" id="JABCQN010000002">
    <property type="protein sequence ID" value="MBF0870488.1"/>
    <property type="molecule type" value="Genomic_DNA"/>
</dbReference>
<dbReference type="RefSeq" id="WP_194257728.1">
    <property type="nucleotide sequence ID" value="NZ_JABCQN010000002.1"/>
</dbReference>
<reference evidence="1" key="2">
    <citation type="submission" date="2020-11" db="EMBL/GenBank/DDBJ databases">
        <title>Description of novel Gluconobacter species.</title>
        <authorList>
            <person name="Cleenwerck I."/>
            <person name="Cnockaert M."/>
            <person name="Borremans W."/>
            <person name="Wieme A.D."/>
            <person name="De Vuyst L."/>
            <person name="Vandamme P."/>
        </authorList>
    </citation>
    <scope>NUCLEOTIDE SEQUENCE</scope>
    <source>
        <strain evidence="1">R71697</strain>
    </source>
</reference>
<organism evidence="1 2">
    <name type="scientific">Gluconobacter japonicus</name>
    <dbReference type="NCBI Taxonomy" id="376620"/>
    <lineage>
        <taxon>Bacteria</taxon>
        <taxon>Pseudomonadati</taxon>
        <taxon>Pseudomonadota</taxon>
        <taxon>Alphaproteobacteria</taxon>
        <taxon>Acetobacterales</taxon>
        <taxon>Acetobacteraceae</taxon>
        <taxon>Gluconobacter</taxon>
    </lineage>
</organism>
<dbReference type="AlphaFoldDB" id="A0A9Q2FKC5"/>
<reference evidence="1" key="1">
    <citation type="submission" date="2020-04" db="EMBL/GenBank/DDBJ databases">
        <authorList>
            <person name="Sombolestani A."/>
        </authorList>
    </citation>
    <scope>NUCLEOTIDE SEQUENCE</scope>
    <source>
        <strain evidence="1">R71697</strain>
    </source>
</reference>
<name>A0A9Q2FKC5_GLUJA</name>
<dbReference type="Proteomes" id="UP000661006">
    <property type="component" value="Unassembled WGS sequence"/>
</dbReference>
<evidence type="ECO:0000313" key="2">
    <source>
        <dbReference type="Proteomes" id="UP000661006"/>
    </source>
</evidence>
<protein>
    <submittedName>
        <fullName evidence="1">Uncharacterized protein</fullName>
    </submittedName>
</protein>
<dbReference type="GeneID" id="81474318"/>
<comment type="caution">
    <text evidence="1">The sequence shown here is derived from an EMBL/GenBank/DDBJ whole genome shotgun (WGS) entry which is preliminary data.</text>
</comment>
<sequence length="200" mass="22659">MRILRTDIKTLLTVLSNIEEREKSLGTPRHIGESPVALPEITRIVSCVGQELKAQGWNKAKSCSAYVEALKKASGLRDEGSDALFRFFMDMDNPVADILRAISIYGWEQEDRNAEKKGFGNALFVAFGLLIFRDCERYHGHRWDWEIEYVQWFARFAPDEFNAGASIALHAHFDLGFSLLAEMKGKKPLSWSYEGQGGQP</sequence>